<comment type="catalytic activity">
    <reaction evidence="13">
        <text>L-seryl-[protein] + ATP = O-phospho-L-seryl-[protein] + ADP + H(+)</text>
        <dbReference type="Rhea" id="RHEA:17989"/>
        <dbReference type="Rhea" id="RHEA-COMP:9863"/>
        <dbReference type="Rhea" id="RHEA-COMP:11604"/>
        <dbReference type="ChEBI" id="CHEBI:15378"/>
        <dbReference type="ChEBI" id="CHEBI:29999"/>
        <dbReference type="ChEBI" id="CHEBI:30616"/>
        <dbReference type="ChEBI" id="CHEBI:83421"/>
        <dbReference type="ChEBI" id="CHEBI:456216"/>
        <dbReference type="EC" id="2.7.11.1"/>
    </reaction>
</comment>
<reference evidence="15 16" key="1">
    <citation type="journal article" date="2024" name="Commun. Biol.">
        <title>Comparative genomic analysis of thermophilic fungi reveals convergent evolutionary adaptations and gene losses.</title>
        <authorList>
            <person name="Steindorff A.S."/>
            <person name="Aguilar-Pontes M.V."/>
            <person name="Robinson A.J."/>
            <person name="Andreopoulos B."/>
            <person name="LaButti K."/>
            <person name="Kuo A."/>
            <person name="Mondo S."/>
            <person name="Riley R."/>
            <person name="Otillar R."/>
            <person name="Haridas S."/>
            <person name="Lipzen A."/>
            <person name="Grimwood J."/>
            <person name="Schmutz J."/>
            <person name="Clum A."/>
            <person name="Reid I.D."/>
            <person name="Moisan M.C."/>
            <person name="Butler G."/>
            <person name="Nguyen T.T.M."/>
            <person name="Dewar K."/>
            <person name="Conant G."/>
            <person name="Drula E."/>
            <person name="Henrissat B."/>
            <person name="Hansel C."/>
            <person name="Singer S."/>
            <person name="Hutchinson M.I."/>
            <person name="de Vries R.P."/>
            <person name="Natvig D.O."/>
            <person name="Powell A.J."/>
            <person name="Tsang A."/>
            <person name="Grigoriev I.V."/>
        </authorList>
    </citation>
    <scope>NUCLEOTIDE SEQUENCE [LARGE SCALE GENOMIC DNA]</scope>
    <source>
        <strain evidence="15 16">ATCC 24622</strain>
    </source>
</reference>
<dbReference type="InterPro" id="IPR011009">
    <property type="entry name" value="Kinase-like_dom_sf"/>
</dbReference>
<dbReference type="Pfam" id="PF00069">
    <property type="entry name" value="Pkinase"/>
    <property type="match status" value="1"/>
</dbReference>
<keyword evidence="6" id="KW-0808">Transferase</keyword>
<dbReference type="Proteomes" id="UP001586593">
    <property type="component" value="Unassembled WGS sequence"/>
</dbReference>
<evidence type="ECO:0000256" key="3">
    <source>
        <dbReference type="ARBA" id="ARBA00012513"/>
    </source>
</evidence>
<proteinExistence type="predicted"/>
<dbReference type="InterPro" id="IPR008266">
    <property type="entry name" value="Tyr_kinase_AS"/>
</dbReference>
<evidence type="ECO:0000313" key="15">
    <source>
        <dbReference type="EMBL" id="KAL1865922.1"/>
    </source>
</evidence>
<accession>A0ABR3WQI2</accession>
<dbReference type="SMART" id="SM00220">
    <property type="entry name" value="S_TKc"/>
    <property type="match status" value="1"/>
</dbReference>
<evidence type="ECO:0000256" key="2">
    <source>
        <dbReference type="ARBA" id="ARBA00011534"/>
    </source>
</evidence>
<evidence type="ECO:0000256" key="12">
    <source>
        <dbReference type="ARBA" id="ARBA00047899"/>
    </source>
</evidence>
<dbReference type="SUPFAM" id="SSF56112">
    <property type="entry name" value="Protein kinase-like (PK-like)"/>
    <property type="match status" value="1"/>
</dbReference>
<dbReference type="EC" id="2.7.11.1" evidence="3"/>
<evidence type="ECO:0000256" key="6">
    <source>
        <dbReference type="ARBA" id="ARBA00022679"/>
    </source>
</evidence>
<name>A0ABR3WQI2_9PEZI</name>
<sequence>MSVQVIKLPGKISSYRFLSRGAVGWVYQINDRIALKFALAPVFHEFARENSMFDLLETHQPHPHIIQSFFRLPNANFLAFMSGGPLDVRLRSNQIRQGYFGKVIRVLKTDPVELVERWLQELCSGVIWLESLGYVHGDLRPTNLLLDGQDHLKLADFDCAEKVGEPSRGNGPAWARVLGDDADELGERKGSFGINGPRTEQFAIGSNLYCMAYGLEPYKDRDDRGLVLVELLQEMQFPELQDRPLDLIIERCWRALSSIEGFLGGGGITSERAAFV</sequence>
<dbReference type="PANTHER" id="PTHR44329:SF288">
    <property type="entry name" value="MITOGEN-ACTIVATED PROTEIN KINASE KINASE KINASE 20"/>
    <property type="match status" value="1"/>
</dbReference>
<organism evidence="15 16">
    <name type="scientific">Phialemonium thermophilum</name>
    <dbReference type="NCBI Taxonomy" id="223376"/>
    <lineage>
        <taxon>Eukaryota</taxon>
        <taxon>Fungi</taxon>
        <taxon>Dikarya</taxon>
        <taxon>Ascomycota</taxon>
        <taxon>Pezizomycotina</taxon>
        <taxon>Sordariomycetes</taxon>
        <taxon>Sordariomycetidae</taxon>
        <taxon>Cephalothecales</taxon>
        <taxon>Cephalothecaceae</taxon>
        <taxon>Phialemonium</taxon>
    </lineage>
</organism>
<keyword evidence="16" id="KW-1185">Reference proteome</keyword>
<dbReference type="PROSITE" id="PS00109">
    <property type="entry name" value="PROTEIN_KINASE_TYR"/>
    <property type="match status" value="1"/>
</dbReference>
<evidence type="ECO:0000256" key="9">
    <source>
        <dbReference type="ARBA" id="ARBA00022840"/>
    </source>
</evidence>
<evidence type="ECO:0000313" key="16">
    <source>
        <dbReference type="Proteomes" id="UP001586593"/>
    </source>
</evidence>
<comment type="caution">
    <text evidence="15">The sequence shown here is derived from an EMBL/GenBank/DDBJ whole genome shotgun (WGS) entry which is preliminary data.</text>
</comment>
<comment type="function">
    <text evidence="1">Component of the EKC/KEOPS complex that is required for the formation of a threonylcarbamoyl group on adenosine at position 37 (t(6)A37) in tRNAs that read codons beginning with adenine. The complex is probably involved in the transfer of the threonylcarbamoyl moiety of threonylcarbamoyl-AMP (TC-AMP) to the N6 group of A37. BUD32 has ATPase activity in the context of the EKC/KEOPS complex and likely plays a supporting role to the catalytic subunit KAE1. The EKC/KEOPS complex also promotes both telomere uncapping and telomere elongation. The complex is required for efficient recruitment of transcriptional coactivators.</text>
</comment>
<protein>
    <recommendedName>
        <fullName evidence="5">EKC/KEOPS complex subunit BUD32</fullName>
        <ecNumber evidence="3">2.7.11.1</ecNumber>
    </recommendedName>
    <alternativeName>
        <fullName evidence="10 11">Atypical Serine/threonine protein kinase BUD32</fullName>
    </alternativeName>
    <alternativeName>
        <fullName evidence="4">EKC/KEOPS complex subunit bud32</fullName>
    </alternativeName>
</protein>
<evidence type="ECO:0000256" key="1">
    <source>
        <dbReference type="ARBA" id="ARBA00003747"/>
    </source>
</evidence>
<feature type="domain" description="Protein kinase" evidence="14">
    <location>
        <begin position="12"/>
        <end position="276"/>
    </location>
</feature>
<keyword evidence="8" id="KW-0418">Kinase</keyword>
<evidence type="ECO:0000256" key="4">
    <source>
        <dbReference type="ARBA" id="ARBA00013948"/>
    </source>
</evidence>
<evidence type="ECO:0000256" key="11">
    <source>
        <dbReference type="ARBA" id="ARBA00033194"/>
    </source>
</evidence>
<dbReference type="InterPro" id="IPR051681">
    <property type="entry name" value="Ser/Thr_Kinases-Pseudokinases"/>
</dbReference>
<comment type="subunit">
    <text evidence="2">Component of the EKC/KEOPS complex composed of at least BUD32, CGI121, GON7, KAE1 and PCC1; the whole complex dimerizes.</text>
</comment>
<evidence type="ECO:0000256" key="13">
    <source>
        <dbReference type="ARBA" id="ARBA00048679"/>
    </source>
</evidence>
<keyword evidence="7" id="KW-0547">Nucleotide-binding</keyword>
<gene>
    <name evidence="15" type="ORF">VTK73DRAFT_5006</name>
</gene>
<dbReference type="PANTHER" id="PTHR44329">
    <property type="entry name" value="SERINE/THREONINE-PROTEIN KINASE TNNI3K-RELATED"/>
    <property type="match status" value="1"/>
</dbReference>
<dbReference type="PROSITE" id="PS50011">
    <property type="entry name" value="PROTEIN_KINASE_DOM"/>
    <property type="match status" value="1"/>
</dbReference>
<evidence type="ECO:0000256" key="7">
    <source>
        <dbReference type="ARBA" id="ARBA00022741"/>
    </source>
</evidence>
<evidence type="ECO:0000256" key="5">
    <source>
        <dbReference type="ARBA" id="ARBA00019973"/>
    </source>
</evidence>
<evidence type="ECO:0000259" key="14">
    <source>
        <dbReference type="PROSITE" id="PS50011"/>
    </source>
</evidence>
<keyword evidence="9" id="KW-0067">ATP-binding</keyword>
<comment type="catalytic activity">
    <reaction evidence="12">
        <text>L-threonyl-[protein] + ATP = O-phospho-L-threonyl-[protein] + ADP + H(+)</text>
        <dbReference type="Rhea" id="RHEA:46608"/>
        <dbReference type="Rhea" id="RHEA-COMP:11060"/>
        <dbReference type="Rhea" id="RHEA-COMP:11605"/>
        <dbReference type="ChEBI" id="CHEBI:15378"/>
        <dbReference type="ChEBI" id="CHEBI:30013"/>
        <dbReference type="ChEBI" id="CHEBI:30616"/>
        <dbReference type="ChEBI" id="CHEBI:61977"/>
        <dbReference type="ChEBI" id="CHEBI:456216"/>
        <dbReference type="EC" id="2.7.11.1"/>
    </reaction>
</comment>
<dbReference type="Gene3D" id="1.10.510.10">
    <property type="entry name" value="Transferase(Phosphotransferase) domain 1"/>
    <property type="match status" value="1"/>
</dbReference>
<evidence type="ECO:0000256" key="10">
    <source>
        <dbReference type="ARBA" id="ARBA00030980"/>
    </source>
</evidence>
<dbReference type="InterPro" id="IPR000719">
    <property type="entry name" value="Prot_kinase_dom"/>
</dbReference>
<dbReference type="EMBL" id="JAZHXJ010000281">
    <property type="protein sequence ID" value="KAL1865922.1"/>
    <property type="molecule type" value="Genomic_DNA"/>
</dbReference>
<evidence type="ECO:0000256" key="8">
    <source>
        <dbReference type="ARBA" id="ARBA00022777"/>
    </source>
</evidence>